<dbReference type="GO" id="GO:0000976">
    <property type="term" value="F:transcription cis-regulatory region binding"/>
    <property type="evidence" value="ECO:0007669"/>
    <property type="project" value="TreeGrafter"/>
</dbReference>
<evidence type="ECO:0000256" key="5">
    <source>
        <dbReference type="SAM" id="MobiDB-lite"/>
    </source>
</evidence>
<reference evidence="7 8" key="1">
    <citation type="journal article" date="2011" name="Front. Microbiol.">
        <title>Genomic signatures of strain selection and enhancement in Bacillus atrophaeus var. globigii, a historical biowarfare simulant.</title>
        <authorList>
            <person name="Gibbons H.S."/>
            <person name="Broomall S.M."/>
            <person name="McNew L.A."/>
            <person name="Daligault H."/>
            <person name="Chapman C."/>
            <person name="Bruce D."/>
            <person name="Karavis M."/>
            <person name="Krepps M."/>
            <person name="McGregor P.A."/>
            <person name="Hong C."/>
            <person name="Park K.H."/>
            <person name="Akmal A."/>
            <person name="Feldman A."/>
            <person name="Lin J.S."/>
            <person name="Chang W.E."/>
            <person name="Higgs B.W."/>
            <person name="Demirev P."/>
            <person name="Lindquist J."/>
            <person name="Liem A."/>
            <person name="Fochler E."/>
            <person name="Read T.D."/>
            <person name="Tapia R."/>
            <person name="Johnson S."/>
            <person name="Bishop-Lilly K.A."/>
            <person name="Detter C."/>
            <person name="Han C."/>
            <person name="Sozhamannan S."/>
            <person name="Rosenzweig C.N."/>
            <person name="Skowronski E.W."/>
        </authorList>
    </citation>
    <scope>NUCLEOTIDE SEQUENCE [LARGE SCALE GENOMIC DNA]</scope>
    <source>
        <strain evidence="7 8">MLST1</strain>
    </source>
</reference>
<accession>A0A432W8P2</accession>
<sequence length="326" mass="36352">MSIYRPKTTVEQWRILQAVVDHGGYAHAADKLSKSQSSLNHAVAKLQQVLGVQLLEVRGRKAYLTDIGEVMLRRSRQLTQTITELEQLADNLHFGWEPEVRLAIEMACDRAPLMPVLQKFNDESRGSRLIIDDTVLTGTLEQILEQTADVVISHHLPKGILGEPFSEFRMELVCKPDHPLAQMEQPIKQGDLMHHLQVVIRDTATKPSETSGWLKAEQRWTVSHFDEALRLIKSGLGFCWLPTYLTDQAVAKGELTRLQLDGSSHRSGLLYLVLPKGEKTGPCARLLADKLLQHRSVESIDQAAANDQPAANDKASPNSKTAHSIA</sequence>
<dbReference type="PANTHER" id="PTHR30126:SF88">
    <property type="entry name" value="TRANSCRIPTIONAL REGULATOR-RELATED"/>
    <property type="match status" value="1"/>
</dbReference>
<dbReference type="InterPro" id="IPR005119">
    <property type="entry name" value="LysR_subst-bd"/>
</dbReference>
<evidence type="ECO:0000256" key="1">
    <source>
        <dbReference type="ARBA" id="ARBA00009437"/>
    </source>
</evidence>
<dbReference type="Pfam" id="PF00126">
    <property type="entry name" value="HTH_1"/>
    <property type="match status" value="1"/>
</dbReference>
<feature type="compositionally biased region" description="Low complexity" evidence="5">
    <location>
        <begin position="302"/>
        <end position="315"/>
    </location>
</feature>
<comment type="similarity">
    <text evidence="1">Belongs to the LysR transcriptional regulatory family.</text>
</comment>
<proteinExistence type="inferred from homology"/>
<keyword evidence="3" id="KW-0238">DNA-binding</keyword>
<dbReference type="Gene3D" id="3.40.190.290">
    <property type="match status" value="1"/>
</dbReference>
<dbReference type="AlphaFoldDB" id="A0A432W8P2"/>
<feature type="domain" description="HTH lysR-type" evidence="6">
    <location>
        <begin position="8"/>
        <end position="65"/>
    </location>
</feature>
<evidence type="ECO:0000259" key="6">
    <source>
        <dbReference type="PROSITE" id="PS50931"/>
    </source>
</evidence>
<dbReference type="Gene3D" id="1.10.10.10">
    <property type="entry name" value="Winged helix-like DNA-binding domain superfamily/Winged helix DNA-binding domain"/>
    <property type="match status" value="1"/>
</dbReference>
<name>A0A432W8P2_9GAMM</name>
<evidence type="ECO:0000313" key="8">
    <source>
        <dbReference type="Proteomes" id="UP000288293"/>
    </source>
</evidence>
<dbReference type="Proteomes" id="UP000288293">
    <property type="component" value="Unassembled WGS sequence"/>
</dbReference>
<dbReference type="EMBL" id="PIPL01000001">
    <property type="protein sequence ID" value="RUO26346.1"/>
    <property type="molecule type" value="Genomic_DNA"/>
</dbReference>
<dbReference type="SUPFAM" id="SSF53850">
    <property type="entry name" value="Periplasmic binding protein-like II"/>
    <property type="match status" value="1"/>
</dbReference>
<organism evidence="7 8">
    <name type="scientific">Aliidiomarina minuta</name>
    <dbReference type="NCBI Taxonomy" id="880057"/>
    <lineage>
        <taxon>Bacteria</taxon>
        <taxon>Pseudomonadati</taxon>
        <taxon>Pseudomonadota</taxon>
        <taxon>Gammaproteobacteria</taxon>
        <taxon>Alteromonadales</taxon>
        <taxon>Idiomarinaceae</taxon>
        <taxon>Aliidiomarina</taxon>
    </lineage>
</organism>
<dbReference type="GO" id="GO:0003700">
    <property type="term" value="F:DNA-binding transcription factor activity"/>
    <property type="evidence" value="ECO:0007669"/>
    <property type="project" value="InterPro"/>
</dbReference>
<evidence type="ECO:0000313" key="7">
    <source>
        <dbReference type="EMBL" id="RUO26346.1"/>
    </source>
</evidence>
<comment type="caution">
    <text evidence="7">The sequence shown here is derived from an EMBL/GenBank/DDBJ whole genome shotgun (WGS) entry which is preliminary data.</text>
</comment>
<dbReference type="Pfam" id="PF03466">
    <property type="entry name" value="LysR_substrate"/>
    <property type="match status" value="1"/>
</dbReference>
<dbReference type="InterPro" id="IPR000847">
    <property type="entry name" value="LysR_HTH_N"/>
</dbReference>
<evidence type="ECO:0000256" key="3">
    <source>
        <dbReference type="ARBA" id="ARBA00023125"/>
    </source>
</evidence>
<keyword evidence="2" id="KW-0805">Transcription regulation</keyword>
<evidence type="ECO:0000256" key="2">
    <source>
        <dbReference type="ARBA" id="ARBA00023015"/>
    </source>
</evidence>
<dbReference type="InterPro" id="IPR036388">
    <property type="entry name" value="WH-like_DNA-bd_sf"/>
</dbReference>
<protein>
    <submittedName>
        <fullName evidence="7">LysR family transcriptional regulator</fullName>
    </submittedName>
</protein>
<dbReference type="PROSITE" id="PS50931">
    <property type="entry name" value="HTH_LYSR"/>
    <property type="match status" value="1"/>
</dbReference>
<feature type="region of interest" description="Disordered" evidence="5">
    <location>
        <begin position="302"/>
        <end position="326"/>
    </location>
</feature>
<evidence type="ECO:0000256" key="4">
    <source>
        <dbReference type="ARBA" id="ARBA00023163"/>
    </source>
</evidence>
<dbReference type="InterPro" id="IPR036390">
    <property type="entry name" value="WH_DNA-bd_sf"/>
</dbReference>
<keyword evidence="8" id="KW-1185">Reference proteome</keyword>
<keyword evidence="4" id="KW-0804">Transcription</keyword>
<dbReference type="SUPFAM" id="SSF46785">
    <property type="entry name" value="Winged helix' DNA-binding domain"/>
    <property type="match status" value="1"/>
</dbReference>
<dbReference type="PANTHER" id="PTHR30126">
    <property type="entry name" value="HTH-TYPE TRANSCRIPTIONAL REGULATOR"/>
    <property type="match status" value="1"/>
</dbReference>
<dbReference type="OrthoDB" id="6988449at2"/>
<gene>
    <name evidence="7" type="ORF">CWE09_06450</name>
</gene>
<feature type="compositionally biased region" description="Polar residues" evidence="5">
    <location>
        <begin position="316"/>
        <end position="326"/>
    </location>
</feature>